<feature type="domain" description="Carrier" evidence="1">
    <location>
        <begin position="3"/>
        <end position="80"/>
    </location>
</feature>
<dbReference type="PROSITE" id="PS50075">
    <property type="entry name" value="CARRIER"/>
    <property type="match status" value="1"/>
</dbReference>
<reference evidence="3" key="1">
    <citation type="submission" date="2016-10" db="EMBL/GenBank/DDBJ databases">
        <authorList>
            <person name="Varghese N."/>
            <person name="Submissions S."/>
        </authorList>
    </citation>
    <scope>NUCLEOTIDE SEQUENCE [LARGE SCALE GENOMIC DNA]</scope>
    <source>
        <strain evidence="3">DSM 25157</strain>
    </source>
</reference>
<evidence type="ECO:0000313" key="3">
    <source>
        <dbReference type="Proteomes" id="UP000199002"/>
    </source>
</evidence>
<dbReference type="Gene3D" id="1.10.1200.10">
    <property type="entry name" value="ACP-like"/>
    <property type="match status" value="1"/>
</dbReference>
<dbReference type="Pfam" id="PF00550">
    <property type="entry name" value="PP-binding"/>
    <property type="match status" value="1"/>
</dbReference>
<dbReference type="AlphaFoldDB" id="A0A1H3XPT0"/>
<dbReference type="SUPFAM" id="SSF47336">
    <property type="entry name" value="ACP-like"/>
    <property type="match status" value="1"/>
</dbReference>
<name>A0A1H3XPT0_9BURK</name>
<dbReference type="InterPro" id="IPR009081">
    <property type="entry name" value="PP-bd_ACP"/>
</dbReference>
<evidence type="ECO:0000313" key="2">
    <source>
        <dbReference type="EMBL" id="SEA00901.1"/>
    </source>
</evidence>
<dbReference type="InterPro" id="IPR036736">
    <property type="entry name" value="ACP-like_sf"/>
</dbReference>
<accession>A0A1H3XPT0</accession>
<dbReference type="Proteomes" id="UP000199002">
    <property type="component" value="Unassembled WGS sequence"/>
</dbReference>
<sequence length="89" mass="9757">MHTDTYTTLCSMLEQKFHVDPARLSPGICLEEIGLDSLSLMEFVFNAEDTFHLRIPEDLLDPRQGGITLQHVCDVIEALQAAPATGTGA</sequence>
<proteinExistence type="predicted"/>
<gene>
    <name evidence="2" type="ORF">SAMN05421875_10459</name>
</gene>
<dbReference type="EMBL" id="FNQJ01000004">
    <property type="protein sequence ID" value="SEA00901.1"/>
    <property type="molecule type" value="Genomic_DNA"/>
</dbReference>
<protein>
    <submittedName>
        <fullName evidence="2">Acyl carrier protein</fullName>
    </submittedName>
</protein>
<dbReference type="STRING" id="592050.SAMN05421875_10459"/>
<organism evidence="2 3">
    <name type="scientific">Acidovorax soli</name>
    <dbReference type="NCBI Taxonomy" id="592050"/>
    <lineage>
        <taxon>Bacteria</taxon>
        <taxon>Pseudomonadati</taxon>
        <taxon>Pseudomonadota</taxon>
        <taxon>Betaproteobacteria</taxon>
        <taxon>Burkholderiales</taxon>
        <taxon>Comamonadaceae</taxon>
        <taxon>Acidovorax</taxon>
    </lineage>
</organism>
<dbReference type="RefSeq" id="WP_092697275.1">
    <property type="nucleotide sequence ID" value="NZ_CAXIQL010000016.1"/>
</dbReference>
<evidence type="ECO:0000259" key="1">
    <source>
        <dbReference type="PROSITE" id="PS50075"/>
    </source>
</evidence>
<keyword evidence="3" id="KW-1185">Reference proteome</keyword>